<evidence type="ECO:0000313" key="2">
    <source>
        <dbReference type="Proteomes" id="UP000261931"/>
    </source>
</evidence>
<sequence length="108" mass="11331">MAQAEGHPGLAAAYVWPVPPARQWAALRQGAADADDKRALLECACGEPGCWPLLATVTVGPVRVIWSGFEQPHRRAGSAAGHWDYGGFGPFVFERAAYDAALQAAAGA</sequence>
<gene>
    <name evidence="1" type="ORF">DY262_02395</name>
</gene>
<dbReference type="EMBL" id="QVLS01000001">
    <property type="protein sequence ID" value="RFP82879.1"/>
    <property type="molecule type" value="Genomic_DNA"/>
</dbReference>
<evidence type="ECO:0000313" key="1">
    <source>
        <dbReference type="EMBL" id="RFP82879.1"/>
    </source>
</evidence>
<organism evidence="1 2">
    <name type="scientific">Hydrogenophaga borbori</name>
    <dbReference type="NCBI Taxonomy" id="2294117"/>
    <lineage>
        <taxon>Bacteria</taxon>
        <taxon>Pseudomonadati</taxon>
        <taxon>Pseudomonadota</taxon>
        <taxon>Betaproteobacteria</taxon>
        <taxon>Burkholderiales</taxon>
        <taxon>Comamonadaceae</taxon>
        <taxon>Hydrogenophaga</taxon>
    </lineage>
</organism>
<name>A0A372EQH9_9BURK</name>
<keyword evidence="2" id="KW-1185">Reference proteome</keyword>
<reference evidence="1 2" key="1">
    <citation type="submission" date="2018-08" db="EMBL/GenBank/DDBJ databases">
        <title>Hydrogenophaga sp. LA-38 isolated from sludge.</title>
        <authorList>
            <person name="Im W.-T."/>
        </authorList>
    </citation>
    <scope>NUCLEOTIDE SEQUENCE [LARGE SCALE GENOMIC DNA]</scope>
    <source>
        <strain evidence="1 2">LA-38</strain>
    </source>
</reference>
<proteinExistence type="predicted"/>
<dbReference type="Proteomes" id="UP000261931">
    <property type="component" value="Unassembled WGS sequence"/>
</dbReference>
<accession>A0A372EQH9</accession>
<comment type="caution">
    <text evidence="1">The sequence shown here is derived from an EMBL/GenBank/DDBJ whole genome shotgun (WGS) entry which is preliminary data.</text>
</comment>
<dbReference type="AlphaFoldDB" id="A0A372EQH9"/>
<protein>
    <submittedName>
        <fullName evidence="1">Uncharacterized protein</fullName>
    </submittedName>
</protein>